<evidence type="ECO:0000313" key="2">
    <source>
        <dbReference type="EMBL" id="KLO15851.1"/>
    </source>
</evidence>
<evidence type="ECO:0000313" key="3">
    <source>
        <dbReference type="Proteomes" id="UP000053477"/>
    </source>
</evidence>
<keyword evidence="3" id="KW-1185">Reference proteome</keyword>
<feature type="region of interest" description="Disordered" evidence="1">
    <location>
        <begin position="1"/>
        <end position="43"/>
    </location>
</feature>
<dbReference type="EMBL" id="KQ085924">
    <property type="protein sequence ID" value="KLO15851.1"/>
    <property type="molecule type" value="Genomic_DNA"/>
</dbReference>
<evidence type="ECO:0000256" key="1">
    <source>
        <dbReference type="SAM" id="MobiDB-lite"/>
    </source>
</evidence>
<dbReference type="Proteomes" id="UP000053477">
    <property type="component" value="Unassembled WGS sequence"/>
</dbReference>
<name>A0A0H2SFJ3_9AGAM</name>
<dbReference type="AlphaFoldDB" id="A0A0H2SFJ3"/>
<protein>
    <submittedName>
        <fullName evidence="2">Uncharacterized protein</fullName>
    </submittedName>
</protein>
<sequence length="188" mass="22424">MRRGFLSPPDPIERKKEYEAKDKLNFERNTDEPDTIITPSPLRPNRVFSTRSRIAHRFPDRSMSDFHTTYVDDRWGRRRGGGDVDEVRVGLEVRLMKRRKKKEVRGGGERRTRNAVATREEEKYRHRCKEECSITDHMCDRTRSIRRACILLSTLQNERRGTFDACHRVRCTTSFELRMGWVRVRRGR</sequence>
<organism evidence="2 3">
    <name type="scientific">Schizopora paradoxa</name>
    <dbReference type="NCBI Taxonomy" id="27342"/>
    <lineage>
        <taxon>Eukaryota</taxon>
        <taxon>Fungi</taxon>
        <taxon>Dikarya</taxon>
        <taxon>Basidiomycota</taxon>
        <taxon>Agaricomycotina</taxon>
        <taxon>Agaricomycetes</taxon>
        <taxon>Hymenochaetales</taxon>
        <taxon>Schizoporaceae</taxon>
        <taxon>Schizopora</taxon>
    </lineage>
</organism>
<proteinExistence type="predicted"/>
<gene>
    <name evidence="2" type="ORF">SCHPADRAFT_246185</name>
</gene>
<accession>A0A0H2SFJ3</accession>
<feature type="compositionally biased region" description="Basic and acidic residues" evidence="1">
    <location>
        <begin position="11"/>
        <end position="31"/>
    </location>
</feature>
<dbReference type="InParanoid" id="A0A0H2SFJ3"/>
<reference evidence="2 3" key="1">
    <citation type="submission" date="2015-04" db="EMBL/GenBank/DDBJ databases">
        <title>Complete genome sequence of Schizopora paradoxa KUC8140, a cosmopolitan wood degrader in East Asia.</title>
        <authorList>
            <consortium name="DOE Joint Genome Institute"/>
            <person name="Min B."/>
            <person name="Park H."/>
            <person name="Jang Y."/>
            <person name="Kim J.-J."/>
            <person name="Kim K.H."/>
            <person name="Pangilinan J."/>
            <person name="Lipzen A."/>
            <person name="Riley R."/>
            <person name="Grigoriev I.V."/>
            <person name="Spatafora J.W."/>
            <person name="Choi I.-G."/>
        </authorList>
    </citation>
    <scope>NUCLEOTIDE SEQUENCE [LARGE SCALE GENOMIC DNA]</scope>
    <source>
        <strain evidence="2 3">KUC8140</strain>
    </source>
</reference>